<sequence>MEVPLFNLAPNLTDSESDSLALPLILKYKFILHAGMMTFGKQNTFPESFGLLNQAFLSGINFFDSTEMYPMVVSEPRLRVRGGARSVVLATKRDIEILIGIPRQKIQRLLRWRHLHHPRAAPATGKKQTILAQSTMELEMIAMASESKLVEKLTDKYPFVGEINTDCSYPL</sequence>
<dbReference type="AlphaFoldDB" id="A0A5E4ETJ8"/>
<proteinExistence type="predicted"/>
<organism evidence="1 2">
    <name type="scientific">Prunus dulcis</name>
    <name type="common">Almond</name>
    <name type="synonym">Amygdalus dulcis</name>
    <dbReference type="NCBI Taxonomy" id="3755"/>
    <lineage>
        <taxon>Eukaryota</taxon>
        <taxon>Viridiplantae</taxon>
        <taxon>Streptophyta</taxon>
        <taxon>Embryophyta</taxon>
        <taxon>Tracheophyta</taxon>
        <taxon>Spermatophyta</taxon>
        <taxon>Magnoliopsida</taxon>
        <taxon>eudicotyledons</taxon>
        <taxon>Gunneridae</taxon>
        <taxon>Pentapetalae</taxon>
        <taxon>rosids</taxon>
        <taxon>fabids</taxon>
        <taxon>Rosales</taxon>
        <taxon>Rosaceae</taxon>
        <taxon>Amygdaloideae</taxon>
        <taxon>Amygdaleae</taxon>
        <taxon>Prunus</taxon>
    </lineage>
</organism>
<evidence type="ECO:0000313" key="1">
    <source>
        <dbReference type="EMBL" id="VVA19097.1"/>
    </source>
</evidence>
<dbReference type="InterPro" id="IPR036812">
    <property type="entry name" value="NAD(P)_OxRdtase_dom_sf"/>
</dbReference>
<dbReference type="Gene3D" id="3.20.20.100">
    <property type="entry name" value="NADP-dependent oxidoreductase domain"/>
    <property type="match status" value="1"/>
</dbReference>
<dbReference type="Proteomes" id="UP000327085">
    <property type="component" value="Chromosome 3"/>
</dbReference>
<dbReference type="SUPFAM" id="SSF51430">
    <property type="entry name" value="NAD(P)-linked oxidoreductase"/>
    <property type="match status" value="1"/>
</dbReference>
<name>A0A5E4ETJ8_PRUDU</name>
<dbReference type="EMBL" id="CABIKO010000034">
    <property type="protein sequence ID" value="VVA19097.1"/>
    <property type="molecule type" value="Genomic_DNA"/>
</dbReference>
<dbReference type="InParanoid" id="A0A5E4ETJ8"/>
<dbReference type="Gramene" id="VVA19097">
    <property type="protein sequence ID" value="VVA19097"/>
    <property type="gene ID" value="Prudul26B005934"/>
</dbReference>
<protein>
    <submittedName>
        <fullName evidence="1">Uncharacterized protein</fullName>
    </submittedName>
</protein>
<gene>
    <name evidence="1" type="ORF">ALMOND_2B005934</name>
</gene>
<reference evidence="2" key="1">
    <citation type="journal article" date="2020" name="Plant J.">
        <title>Transposons played a major role in the diversification between the closely related almond and peach genomes: results from the almond genome sequence.</title>
        <authorList>
            <person name="Alioto T."/>
            <person name="Alexiou K.G."/>
            <person name="Bardil A."/>
            <person name="Barteri F."/>
            <person name="Castanera R."/>
            <person name="Cruz F."/>
            <person name="Dhingra A."/>
            <person name="Duval H."/>
            <person name="Fernandez I Marti A."/>
            <person name="Frias L."/>
            <person name="Galan B."/>
            <person name="Garcia J.L."/>
            <person name="Howad W."/>
            <person name="Gomez-Garrido J."/>
            <person name="Gut M."/>
            <person name="Julca I."/>
            <person name="Morata J."/>
            <person name="Puigdomenech P."/>
            <person name="Ribeca P."/>
            <person name="Rubio Cabetas M.J."/>
            <person name="Vlasova A."/>
            <person name="Wirthensohn M."/>
            <person name="Garcia-Mas J."/>
            <person name="Gabaldon T."/>
            <person name="Casacuberta J.M."/>
            <person name="Arus P."/>
        </authorList>
    </citation>
    <scope>NUCLEOTIDE SEQUENCE [LARGE SCALE GENOMIC DNA]</scope>
    <source>
        <strain evidence="2">cv. Texas</strain>
    </source>
</reference>
<accession>A0A5E4ETJ8</accession>
<evidence type="ECO:0000313" key="2">
    <source>
        <dbReference type="Proteomes" id="UP000327085"/>
    </source>
</evidence>